<gene>
    <name evidence="2" type="ORF">LINF_170021700</name>
</gene>
<dbReference type="AlphaFoldDB" id="A0A6L0XDL6"/>
<evidence type="ECO:0000256" key="1">
    <source>
        <dbReference type="SAM" id="MobiDB-lite"/>
    </source>
</evidence>
<dbReference type="EMBL" id="LR812950">
    <property type="protein sequence ID" value="CAC9479093.1"/>
    <property type="molecule type" value="Genomic_DNA"/>
</dbReference>
<protein>
    <submittedName>
        <fullName evidence="2">Hypothetical_protein</fullName>
    </submittedName>
</protein>
<evidence type="ECO:0000313" key="3">
    <source>
        <dbReference type="Proteomes" id="UP000255414"/>
    </source>
</evidence>
<name>A0A6L0XDL6_LEIIN</name>
<dbReference type="VEuPathDB" id="TriTrypDB:LINF_170021700"/>
<sequence length="239" mass="26971">MQSKQHDITEHHAETLRRKEDVFARLSRRRPTSLSSPAFEAVVTRLQDEEAQCTFLPRVNHTYDAALMRWAADSDVFTRLSGHAKCQRQQRENAAELKRRADAAEVDEWHAKFRTMPFPRHLYAHARSHNRHTTASATDRIAAHGVSLQASTAKKGTHIISALHSGRRLADGAGACRRTLSEDCIPPAACQGTAPLTLARAEVWLSRMRTAHLSHAHPRSVQEARREHSETVCEWPKES</sequence>
<proteinExistence type="predicted"/>
<reference evidence="2" key="1">
    <citation type="submission" date="2020-06" db="EMBL/GenBank/DDBJ databases">
        <authorList>
            <person name="Gonzalez-de la Fuente S."/>
            <person name="Peiro-Pastor R."/>
            <person name="Rastrojo A."/>
            <person name="Moreno J."/>
            <person name="Carrasco-Ramiro F."/>
            <person name="Requena JM."/>
            <person name="Aguado B."/>
        </authorList>
    </citation>
    <scope>NUCLEOTIDE SEQUENCE</scope>
</reference>
<dbReference type="Proteomes" id="UP000255414">
    <property type="component" value="Chromosome 17"/>
</dbReference>
<accession>A0A6L0XDL6</accession>
<feature type="region of interest" description="Disordered" evidence="1">
    <location>
        <begin position="213"/>
        <end position="239"/>
    </location>
</feature>
<feature type="compositionally biased region" description="Basic and acidic residues" evidence="1">
    <location>
        <begin position="220"/>
        <end position="239"/>
    </location>
</feature>
<evidence type="ECO:0000313" key="2">
    <source>
        <dbReference type="EMBL" id="CAC9479093.1"/>
    </source>
</evidence>
<organism evidence="2 3">
    <name type="scientific">Leishmania infantum</name>
    <dbReference type="NCBI Taxonomy" id="5671"/>
    <lineage>
        <taxon>Eukaryota</taxon>
        <taxon>Discoba</taxon>
        <taxon>Euglenozoa</taxon>
        <taxon>Kinetoplastea</taxon>
        <taxon>Metakinetoplastina</taxon>
        <taxon>Trypanosomatida</taxon>
        <taxon>Trypanosomatidae</taxon>
        <taxon>Leishmaniinae</taxon>
        <taxon>Leishmania</taxon>
    </lineage>
</organism>